<dbReference type="AlphaFoldDB" id="A0A426ZQ12"/>
<evidence type="ECO:0000313" key="2">
    <source>
        <dbReference type="EMBL" id="RRT66087.1"/>
    </source>
</evidence>
<accession>A0A426ZQ12</accession>
<reference evidence="2 3" key="1">
    <citation type="journal article" date="2014" name="Agronomy (Basel)">
        <title>A Draft Genome Sequence for Ensete ventricosum, the Drought-Tolerant Tree Against Hunger.</title>
        <authorList>
            <person name="Harrison J."/>
            <person name="Moore K.A."/>
            <person name="Paszkiewicz K."/>
            <person name="Jones T."/>
            <person name="Grant M."/>
            <person name="Ambacheew D."/>
            <person name="Muzemil S."/>
            <person name="Studholme D.J."/>
        </authorList>
    </citation>
    <scope>NUCLEOTIDE SEQUENCE [LARGE SCALE GENOMIC DNA]</scope>
</reference>
<protein>
    <submittedName>
        <fullName evidence="2">Uncharacterized protein</fullName>
    </submittedName>
</protein>
<evidence type="ECO:0000313" key="3">
    <source>
        <dbReference type="Proteomes" id="UP000287651"/>
    </source>
</evidence>
<feature type="region of interest" description="Disordered" evidence="1">
    <location>
        <begin position="26"/>
        <end position="93"/>
    </location>
</feature>
<dbReference type="EMBL" id="AMZH03005566">
    <property type="protein sequence ID" value="RRT66087.1"/>
    <property type="molecule type" value="Genomic_DNA"/>
</dbReference>
<comment type="caution">
    <text evidence="2">The sequence shown here is derived from an EMBL/GenBank/DDBJ whole genome shotgun (WGS) entry which is preliminary data.</text>
</comment>
<proteinExistence type="predicted"/>
<name>A0A426ZQ12_ENSVE</name>
<dbReference type="Proteomes" id="UP000287651">
    <property type="component" value="Unassembled WGS sequence"/>
</dbReference>
<organism evidence="2 3">
    <name type="scientific">Ensete ventricosum</name>
    <name type="common">Abyssinian banana</name>
    <name type="synonym">Musa ensete</name>
    <dbReference type="NCBI Taxonomy" id="4639"/>
    <lineage>
        <taxon>Eukaryota</taxon>
        <taxon>Viridiplantae</taxon>
        <taxon>Streptophyta</taxon>
        <taxon>Embryophyta</taxon>
        <taxon>Tracheophyta</taxon>
        <taxon>Spermatophyta</taxon>
        <taxon>Magnoliopsida</taxon>
        <taxon>Liliopsida</taxon>
        <taxon>Zingiberales</taxon>
        <taxon>Musaceae</taxon>
        <taxon>Ensete</taxon>
    </lineage>
</organism>
<evidence type="ECO:0000256" key="1">
    <source>
        <dbReference type="SAM" id="MobiDB-lite"/>
    </source>
</evidence>
<gene>
    <name evidence="2" type="ORF">B296_00014794</name>
</gene>
<sequence length="93" mass="9800">MEANDTCKGCLRVEAPPTGATVARKHNRLWPARRGDSRPRAQPLAAWRSQGLPPMASPVANKGGCPLAGWLPTGKGSRRLGRGSDGDVEGKEG</sequence>
<feature type="compositionally biased region" description="Basic and acidic residues" evidence="1">
    <location>
        <begin position="82"/>
        <end position="93"/>
    </location>
</feature>